<dbReference type="GO" id="GO:0005634">
    <property type="term" value="C:nucleus"/>
    <property type="evidence" value="ECO:0007669"/>
    <property type="project" value="TreeGrafter"/>
</dbReference>
<dbReference type="GO" id="GO:0030178">
    <property type="term" value="P:negative regulation of Wnt signaling pathway"/>
    <property type="evidence" value="ECO:0007669"/>
    <property type="project" value="TreeGrafter"/>
</dbReference>
<name>A0A1B6LMS3_9HEMI</name>
<dbReference type="InterPro" id="IPR013766">
    <property type="entry name" value="Thioredoxin_domain"/>
</dbReference>
<dbReference type="PROSITE" id="PS51352">
    <property type="entry name" value="THIOREDOXIN_2"/>
    <property type="match status" value="1"/>
</dbReference>
<sequence>DWLRSFFGERLVRPSSVAGDPEDFCPVDTLVSEKPSEGSRFIGVHFRTLTDPCSEDPSVKSLLDLYTAVNSGESRLEVVQVFIPPWVGFRQCGDPDLPRMFRQSYVGVPWYTMPIDDEVKWVRLKHRCRGKVGMLVLLCALSGKVLLKDASERLEEDPQGQRFPWLPRPLPEVMCEAAQKGLISGGLRRGPKIIPYSSLDGSIKGLYFSAHWCPPCKAFTPELVDCYSQIRGRGHKFEVIFISSDRSEESYESYLATMPWTALPYKSSYGQELASVLDVHGIPTLVLLDSDGSIITDDGRSEVKEDLEGEFFPWRQRPVNILTDRLAELLYDSPAVVLFVDGEEDEDLEFGEAVLLPVAEWTAAHTLSL</sequence>
<dbReference type="Pfam" id="PF13905">
    <property type="entry name" value="Thioredoxin_8"/>
    <property type="match status" value="1"/>
</dbReference>
<gene>
    <name evidence="2" type="ORF">g.282</name>
</gene>
<organism evidence="2">
    <name type="scientific">Graphocephala atropunctata</name>
    <dbReference type="NCBI Taxonomy" id="36148"/>
    <lineage>
        <taxon>Eukaryota</taxon>
        <taxon>Metazoa</taxon>
        <taxon>Ecdysozoa</taxon>
        <taxon>Arthropoda</taxon>
        <taxon>Hexapoda</taxon>
        <taxon>Insecta</taxon>
        <taxon>Pterygota</taxon>
        <taxon>Neoptera</taxon>
        <taxon>Paraneoptera</taxon>
        <taxon>Hemiptera</taxon>
        <taxon>Auchenorrhyncha</taxon>
        <taxon>Membracoidea</taxon>
        <taxon>Cicadellidae</taxon>
        <taxon>Cicadellinae</taxon>
        <taxon>Cicadellini</taxon>
        <taxon>Graphocephala</taxon>
    </lineage>
</organism>
<accession>A0A1B6LMS3</accession>
<evidence type="ECO:0000259" key="1">
    <source>
        <dbReference type="PROSITE" id="PS51352"/>
    </source>
</evidence>
<dbReference type="PANTHER" id="PTHR46472">
    <property type="entry name" value="NUCLEOREDOXIN"/>
    <property type="match status" value="1"/>
</dbReference>
<dbReference type="EMBL" id="GEBQ01014945">
    <property type="protein sequence ID" value="JAT25032.1"/>
    <property type="molecule type" value="Transcribed_RNA"/>
</dbReference>
<proteinExistence type="predicted"/>
<protein>
    <recommendedName>
        <fullName evidence="1">Thioredoxin domain-containing protein</fullName>
    </recommendedName>
</protein>
<dbReference type="SUPFAM" id="SSF52833">
    <property type="entry name" value="Thioredoxin-like"/>
    <property type="match status" value="1"/>
</dbReference>
<dbReference type="AlphaFoldDB" id="A0A1B6LMS3"/>
<evidence type="ECO:0000313" key="2">
    <source>
        <dbReference type="EMBL" id="JAT25032.1"/>
    </source>
</evidence>
<dbReference type="InterPro" id="IPR036249">
    <property type="entry name" value="Thioredoxin-like_sf"/>
</dbReference>
<dbReference type="Gene3D" id="3.40.30.10">
    <property type="entry name" value="Glutaredoxin"/>
    <property type="match status" value="1"/>
</dbReference>
<feature type="non-terminal residue" evidence="2">
    <location>
        <position position="1"/>
    </location>
</feature>
<dbReference type="GO" id="GO:0004791">
    <property type="term" value="F:thioredoxin-disulfide reductase (NADPH) activity"/>
    <property type="evidence" value="ECO:0007669"/>
    <property type="project" value="TreeGrafter"/>
</dbReference>
<dbReference type="GO" id="GO:0031397">
    <property type="term" value="P:negative regulation of protein ubiquitination"/>
    <property type="evidence" value="ECO:0007669"/>
    <property type="project" value="TreeGrafter"/>
</dbReference>
<feature type="non-terminal residue" evidence="2">
    <location>
        <position position="369"/>
    </location>
</feature>
<dbReference type="InterPro" id="IPR012336">
    <property type="entry name" value="Thioredoxin-like_fold"/>
</dbReference>
<feature type="domain" description="Thioredoxin" evidence="1">
    <location>
        <begin position="164"/>
        <end position="308"/>
    </location>
</feature>
<dbReference type="PANTHER" id="PTHR46472:SF1">
    <property type="entry name" value="NUCLEOREDOXIN"/>
    <property type="match status" value="1"/>
</dbReference>
<reference evidence="2" key="1">
    <citation type="submission" date="2015-11" db="EMBL/GenBank/DDBJ databases">
        <title>De novo transcriptome assembly of four potential Pierce s Disease insect vectors from Arizona vineyards.</title>
        <authorList>
            <person name="Tassone E.E."/>
        </authorList>
    </citation>
    <scope>NUCLEOTIDE SEQUENCE</scope>
</reference>